<gene>
    <name evidence="2" type="ORF">K8V08_10645</name>
</gene>
<dbReference type="InterPro" id="IPR036866">
    <property type="entry name" value="RibonucZ/Hydroxyglut_hydro"/>
</dbReference>
<evidence type="ECO:0000313" key="3">
    <source>
        <dbReference type="Proteomes" id="UP000784435"/>
    </source>
</evidence>
<dbReference type="Pfam" id="PF00753">
    <property type="entry name" value="Lactamase_B"/>
    <property type="match status" value="1"/>
</dbReference>
<dbReference type="PANTHER" id="PTHR42951:SF4">
    <property type="entry name" value="ACYL-COENZYME A THIOESTERASE MBLAC2"/>
    <property type="match status" value="1"/>
</dbReference>
<evidence type="ECO:0000313" key="2">
    <source>
        <dbReference type="EMBL" id="HJG80857.1"/>
    </source>
</evidence>
<comment type="caution">
    <text evidence="2">The sequence shown here is derived from an EMBL/GenBank/DDBJ whole genome shotgun (WGS) entry which is preliminary data.</text>
</comment>
<dbReference type="AlphaFoldDB" id="A0A921MEW0"/>
<sequence length="289" mass="31119">MTVEEVRLGLHTVQLRPENGGKYPQANPLLVRGTERTALIDSALHTSPADADLLLVSHSHEDHTVGAGEAAEVWVHSADAAAMRDQAVFLDAMGIPDEAAPAMVEEFRWSPVPDVRTFEDGHVFDLGGGVTVTAIHLPGHTPGHSGFLVQPDGVAFIGDVDLSSFGPLYSDRGARIADYRATLETCARLTADVVATAHHKGPYRDRAEYLQALADFGRVLDRREEAILDLVRAGVNTAEGMVGRGVVYRPGRRPAFADRVEVSTCGKHLADLVDRGVVTVDEDGVHRLV</sequence>
<dbReference type="InterPro" id="IPR001279">
    <property type="entry name" value="Metallo-B-lactamas"/>
</dbReference>
<dbReference type="EMBL" id="DYUK01000227">
    <property type="protein sequence ID" value="HJG80857.1"/>
    <property type="molecule type" value="Genomic_DNA"/>
</dbReference>
<proteinExistence type="predicted"/>
<name>A0A921MEW0_9MICO</name>
<reference evidence="2" key="1">
    <citation type="journal article" date="2021" name="PeerJ">
        <title>Extensive microbial diversity within the chicken gut microbiome revealed by metagenomics and culture.</title>
        <authorList>
            <person name="Gilroy R."/>
            <person name="Ravi A."/>
            <person name="Getino M."/>
            <person name="Pursley I."/>
            <person name="Horton D.L."/>
            <person name="Alikhan N.F."/>
            <person name="Baker D."/>
            <person name="Gharbi K."/>
            <person name="Hall N."/>
            <person name="Watson M."/>
            <person name="Adriaenssens E.M."/>
            <person name="Foster-Nyarko E."/>
            <person name="Jarju S."/>
            <person name="Secka A."/>
            <person name="Antonio M."/>
            <person name="Oren A."/>
            <person name="Chaudhuri R.R."/>
            <person name="La Ragione R."/>
            <person name="Hildebrand F."/>
            <person name="Pallen M.J."/>
        </authorList>
    </citation>
    <scope>NUCLEOTIDE SEQUENCE</scope>
    <source>
        <strain evidence="2">ChiGjej5B5-7349</strain>
    </source>
</reference>
<accession>A0A921MEW0</accession>
<feature type="domain" description="Metallo-beta-lactamase" evidence="1">
    <location>
        <begin position="25"/>
        <end position="198"/>
    </location>
</feature>
<dbReference type="PANTHER" id="PTHR42951">
    <property type="entry name" value="METALLO-BETA-LACTAMASE DOMAIN-CONTAINING"/>
    <property type="match status" value="1"/>
</dbReference>
<dbReference type="SMART" id="SM00849">
    <property type="entry name" value="Lactamase_B"/>
    <property type="match status" value="1"/>
</dbReference>
<dbReference type="SUPFAM" id="SSF56281">
    <property type="entry name" value="Metallo-hydrolase/oxidoreductase"/>
    <property type="match status" value="1"/>
</dbReference>
<organism evidence="2 3">
    <name type="scientific">Brevibacterium senegalense</name>
    <dbReference type="NCBI Taxonomy" id="1033736"/>
    <lineage>
        <taxon>Bacteria</taxon>
        <taxon>Bacillati</taxon>
        <taxon>Actinomycetota</taxon>
        <taxon>Actinomycetes</taxon>
        <taxon>Micrococcales</taxon>
        <taxon>Brevibacteriaceae</taxon>
        <taxon>Brevibacterium</taxon>
    </lineage>
</organism>
<protein>
    <submittedName>
        <fullName evidence="2">MBL fold metallo-hydrolase</fullName>
    </submittedName>
</protein>
<dbReference type="InterPro" id="IPR050855">
    <property type="entry name" value="NDM-1-like"/>
</dbReference>
<dbReference type="Proteomes" id="UP000784435">
    <property type="component" value="Unassembled WGS sequence"/>
</dbReference>
<reference evidence="2" key="2">
    <citation type="submission" date="2021-09" db="EMBL/GenBank/DDBJ databases">
        <authorList>
            <person name="Gilroy R."/>
        </authorList>
    </citation>
    <scope>NUCLEOTIDE SEQUENCE</scope>
    <source>
        <strain evidence="2">ChiGjej5B5-7349</strain>
    </source>
</reference>
<evidence type="ECO:0000259" key="1">
    <source>
        <dbReference type="SMART" id="SM00849"/>
    </source>
</evidence>
<dbReference type="Gene3D" id="3.60.15.10">
    <property type="entry name" value="Ribonuclease Z/Hydroxyacylglutathione hydrolase-like"/>
    <property type="match status" value="1"/>
</dbReference>